<comment type="pathway">
    <text evidence="2">Amino-acid degradation.</text>
</comment>
<comment type="caution">
    <text evidence="8">The sequence shown here is derived from an EMBL/GenBank/DDBJ whole genome shotgun (WGS) entry which is preliminary data.</text>
</comment>
<evidence type="ECO:0000256" key="1">
    <source>
        <dbReference type="ARBA" id="ARBA00001947"/>
    </source>
</evidence>
<keyword evidence="5 8" id="KW-0378">Hydrolase</keyword>
<dbReference type="AlphaFoldDB" id="A0A644YCJ4"/>
<dbReference type="GO" id="GO:0046872">
    <property type="term" value="F:metal ion binding"/>
    <property type="evidence" value="ECO:0007669"/>
    <property type="project" value="UniProtKB-KW"/>
</dbReference>
<dbReference type="Gene3D" id="3.50.30.50">
    <property type="entry name" value="Putative cyclase"/>
    <property type="match status" value="1"/>
</dbReference>
<keyword evidence="6" id="KW-0862">Zinc</keyword>
<accession>A0A644YCJ4</accession>
<name>A0A644YCJ4_9ZZZZ</name>
<dbReference type="GO" id="GO:0004061">
    <property type="term" value="F:arylformamidase activity"/>
    <property type="evidence" value="ECO:0007669"/>
    <property type="project" value="UniProtKB-EC"/>
</dbReference>
<evidence type="ECO:0000256" key="5">
    <source>
        <dbReference type="ARBA" id="ARBA00022801"/>
    </source>
</evidence>
<comment type="cofactor">
    <cofactor evidence="1">
        <name>Zn(2+)</name>
        <dbReference type="ChEBI" id="CHEBI:29105"/>
    </cofactor>
</comment>
<evidence type="ECO:0000256" key="2">
    <source>
        <dbReference type="ARBA" id="ARBA00005023"/>
    </source>
</evidence>
<organism evidence="8">
    <name type="scientific">bioreactor metagenome</name>
    <dbReference type="NCBI Taxonomy" id="1076179"/>
    <lineage>
        <taxon>unclassified sequences</taxon>
        <taxon>metagenomes</taxon>
        <taxon>ecological metagenomes</taxon>
    </lineage>
</organism>
<dbReference type="PANTHER" id="PTHR31118">
    <property type="entry name" value="CYCLASE-LIKE PROTEIN 2"/>
    <property type="match status" value="1"/>
</dbReference>
<sequence length="206" mass="23276">MMIDITRPLTESIYVYDGDPCFKTEKVLSIQRGDICNVAFLQMGTHTGTHIDAPKHFFNDSMDILSLPLDCFCGKAKVFDIQTTHDISEAELYNKNIEENDIILFRTSNIRFDGINSLVDYSALTPDAATYLLKKKIKLVGIDYLSIESSTSNTYYIHKILLRNNIPILENIDLKDVAEGIYKLYCFPLAIHDGDASPVRAVLETI</sequence>
<dbReference type="GO" id="GO:0019441">
    <property type="term" value="P:L-tryptophan catabolic process to kynurenine"/>
    <property type="evidence" value="ECO:0007669"/>
    <property type="project" value="InterPro"/>
</dbReference>
<evidence type="ECO:0000256" key="3">
    <source>
        <dbReference type="ARBA" id="ARBA00011738"/>
    </source>
</evidence>
<evidence type="ECO:0000256" key="4">
    <source>
        <dbReference type="ARBA" id="ARBA00022723"/>
    </source>
</evidence>
<keyword evidence="7" id="KW-0823">Tryptophan catabolism</keyword>
<proteinExistence type="predicted"/>
<evidence type="ECO:0000313" key="8">
    <source>
        <dbReference type="EMBL" id="MPM23854.1"/>
    </source>
</evidence>
<comment type="subunit">
    <text evidence="3">Homodimer.</text>
</comment>
<reference evidence="8" key="1">
    <citation type="submission" date="2019-08" db="EMBL/GenBank/DDBJ databases">
        <authorList>
            <person name="Kucharzyk K."/>
            <person name="Murdoch R.W."/>
            <person name="Higgins S."/>
            <person name="Loffler F."/>
        </authorList>
    </citation>
    <scope>NUCLEOTIDE SEQUENCE</scope>
</reference>
<dbReference type="FunFam" id="3.50.30.50:FF:000001">
    <property type="entry name" value="Kynurenine formamidase"/>
    <property type="match status" value="1"/>
</dbReference>
<dbReference type="InterPro" id="IPR037175">
    <property type="entry name" value="KFase_sf"/>
</dbReference>
<keyword evidence="4" id="KW-0479">Metal-binding</keyword>
<dbReference type="EMBL" id="VSSQ01004129">
    <property type="protein sequence ID" value="MPM23854.1"/>
    <property type="molecule type" value="Genomic_DNA"/>
</dbReference>
<dbReference type="InterPro" id="IPR007325">
    <property type="entry name" value="KFase/CYL"/>
</dbReference>
<dbReference type="Pfam" id="PF04199">
    <property type="entry name" value="Cyclase"/>
    <property type="match status" value="1"/>
</dbReference>
<gene>
    <name evidence="8" type="primary">kynB_8</name>
    <name evidence="8" type="ORF">SDC9_70331</name>
</gene>
<dbReference type="PANTHER" id="PTHR31118:SF12">
    <property type="entry name" value="CYCLASE-LIKE PROTEIN 2"/>
    <property type="match status" value="1"/>
</dbReference>
<protein>
    <submittedName>
        <fullName evidence="8">Kynurenine formamidase</fullName>
        <ecNumber evidence="8">3.5.1.9</ecNumber>
    </submittedName>
</protein>
<dbReference type="SUPFAM" id="SSF102198">
    <property type="entry name" value="Putative cyclase"/>
    <property type="match status" value="1"/>
</dbReference>
<evidence type="ECO:0000256" key="7">
    <source>
        <dbReference type="ARBA" id="ARBA00023079"/>
    </source>
</evidence>
<evidence type="ECO:0000256" key="6">
    <source>
        <dbReference type="ARBA" id="ARBA00022833"/>
    </source>
</evidence>
<dbReference type="EC" id="3.5.1.9" evidence="8"/>